<proteinExistence type="predicted"/>
<feature type="transmembrane region" description="Helical" evidence="1">
    <location>
        <begin position="102"/>
        <end position="124"/>
    </location>
</feature>
<gene>
    <name evidence="2" type="ordered locus">Ethha_1894</name>
</gene>
<dbReference type="HOGENOM" id="CLU_076354_0_0_9"/>
<protein>
    <recommendedName>
        <fullName evidence="4">TrbL/VirB6 plasmid conjugal transfer protein</fullName>
    </recommendedName>
</protein>
<dbReference type="InterPro" id="IPR045798">
    <property type="entry name" value="TrbL_Firmicutes"/>
</dbReference>
<organism evidence="2 3">
    <name type="scientific">Ethanoligenens harbinense (strain DSM 18485 / JCM 12961 / CGMCC 1.5033 / YUAN-3)</name>
    <dbReference type="NCBI Taxonomy" id="663278"/>
    <lineage>
        <taxon>Bacteria</taxon>
        <taxon>Bacillati</taxon>
        <taxon>Bacillota</taxon>
        <taxon>Clostridia</taxon>
        <taxon>Eubacteriales</taxon>
        <taxon>Oscillospiraceae</taxon>
        <taxon>Ethanoligenens</taxon>
    </lineage>
</organism>
<name>E6UA55_ETHHY</name>
<evidence type="ECO:0000313" key="2">
    <source>
        <dbReference type="EMBL" id="ADU27416.1"/>
    </source>
</evidence>
<keyword evidence="3" id="KW-1185">Reference proteome</keyword>
<evidence type="ECO:0000313" key="3">
    <source>
        <dbReference type="Proteomes" id="UP000001551"/>
    </source>
</evidence>
<evidence type="ECO:0008006" key="4">
    <source>
        <dbReference type="Google" id="ProtNLM"/>
    </source>
</evidence>
<dbReference type="STRING" id="663278.Ethha_1894"/>
<reference evidence="2 3" key="1">
    <citation type="submission" date="2010-12" db="EMBL/GenBank/DDBJ databases">
        <title>Complete sequence of Ethanoligenens harbinense YUAN-3.</title>
        <authorList>
            <person name="Lucas S."/>
            <person name="Copeland A."/>
            <person name="Lapidus A."/>
            <person name="Cheng J.-F."/>
            <person name="Bruce D."/>
            <person name="Goodwin L."/>
            <person name="Pitluck S."/>
            <person name="Chertkov O."/>
            <person name="Misra M."/>
            <person name="Detter J.C."/>
            <person name="Han C."/>
            <person name="Tapia R."/>
            <person name="Land M."/>
            <person name="Hauser L."/>
            <person name="Jeffries C."/>
            <person name="Kyrpides N."/>
            <person name="Ivanova N."/>
            <person name="Mikhailova N."/>
            <person name="Wang A."/>
            <person name="Mouttaki H."/>
            <person name="He Z."/>
            <person name="Zhou J."/>
            <person name="Hemme C.L."/>
            <person name="Woyke T."/>
        </authorList>
    </citation>
    <scope>NUCLEOTIDE SEQUENCE [LARGE SCALE GENOMIC DNA]</scope>
    <source>
        <strain evidence="3">DSM 18485 / JCM 12961 / CGMCC 1.5033 / YUAN-3</strain>
    </source>
</reference>
<dbReference type="KEGG" id="eha:Ethha_1894"/>
<dbReference type="eggNOG" id="ENOG502Z81B">
    <property type="taxonomic scope" value="Bacteria"/>
</dbReference>
<keyword evidence="1" id="KW-0812">Transmembrane</keyword>
<sequence length="289" mass="31862">MDFIKQQITEWLKEILVGGIMNNLSGMFDNVNSQVGQIASQVGTTPQAWNTGIYNMIRSLSENVMMPIAGLILAFVMTLELIQIITDKNNFHDIESAVFFKWIFKTACAILIVTNTWNIVMGVFDVAQSVVNSAAGIIVSDTSIDISSVTANLQTRLMAMDLGPLFGLWFQSIFVGFTMWALTICIFIIVYGRMIEIYLATSIAPIPMATMLNRESGGMGQNYLRSLFALGFQGFLIIVCVAIYAVLVKSISVSTDISKAIWTCMGYTVLLCFTLFKTGSLAKSIFNAH</sequence>
<feature type="transmembrane region" description="Helical" evidence="1">
    <location>
        <begin position="64"/>
        <end position="82"/>
    </location>
</feature>
<dbReference type="Proteomes" id="UP000001551">
    <property type="component" value="Chromosome"/>
</dbReference>
<dbReference type="AlphaFoldDB" id="E6UA55"/>
<accession>E6UA55</accession>
<evidence type="ECO:0000256" key="1">
    <source>
        <dbReference type="SAM" id="Phobius"/>
    </source>
</evidence>
<dbReference type="EMBL" id="CP002400">
    <property type="protein sequence ID" value="ADU27416.1"/>
    <property type="molecule type" value="Genomic_DNA"/>
</dbReference>
<dbReference type="Pfam" id="PF19478">
    <property type="entry name" value="TrbL_2"/>
    <property type="match status" value="1"/>
</dbReference>
<feature type="transmembrane region" description="Helical" evidence="1">
    <location>
        <begin position="259"/>
        <end position="276"/>
    </location>
</feature>
<feature type="transmembrane region" description="Helical" evidence="1">
    <location>
        <begin position="226"/>
        <end position="247"/>
    </location>
</feature>
<keyword evidence="1" id="KW-0472">Membrane</keyword>
<feature type="transmembrane region" description="Helical" evidence="1">
    <location>
        <begin position="165"/>
        <end position="191"/>
    </location>
</feature>
<feature type="transmembrane region" description="Helical" evidence="1">
    <location>
        <begin position="197"/>
        <end position="214"/>
    </location>
</feature>
<keyword evidence="1" id="KW-1133">Transmembrane helix</keyword>